<organism evidence="1 2">
    <name type="scientific">Dentiscutata heterogama</name>
    <dbReference type="NCBI Taxonomy" id="1316150"/>
    <lineage>
        <taxon>Eukaryota</taxon>
        <taxon>Fungi</taxon>
        <taxon>Fungi incertae sedis</taxon>
        <taxon>Mucoromycota</taxon>
        <taxon>Glomeromycotina</taxon>
        <taxon>Glomeromycetes</taxon>
        <taxon>Diversisporales</taxon>
        <taxon>Gigasporaceae</taxon>
        <taxon>Dentiscutata</taxon>
    </lineage>
</organism>
<evidence type="ECO:0000313" key="2">
    <source>
        <dbReference type="Proteomes" id="UP000789702"/>
    </source>
</evidence>
<keyword evidence="2" id="KW-1185">Reference proteome</keyword>
<protein>
    <submittedName>
        <fullName evidence="1">25_t:CDS:1</fullName>
    </submittedName>
</protein>
<comment type="caution">
    <text evidence="1">The sequence shown here is derived from an EMBL/GenBank/DDBJ whole genome shotgun (WGS) entry which is preliminary data.</text>
</comment>
<name>A0ACA9K6Q3_9GLOM</name>
<evidence type="ECO:0000313" key="1">
    <source>
        <dbReference type="EMBL" id="CAG8456206.1"/>
    </source>
</evidence>
<sequence length="71" mass="8635">YKYEAIFSKPTPTSLFQELSQEVKNFFTKQNEIETNFKSQAYYFYSYFRAYFKAVTKNDKIIDLYSQQQII</sequence>
<feature type="non-terminal residue" evidence="1">
    <location>
        <position position="1"/>
    </location>
</feature>
<dbReference type="EMBL" id="CAJVPU010000604">
    <property type="protein sequence ID" value="CAG8456206.1"/>
    <property type="molecule type" value="Genomic_DNA"/>
</dbReference>
<gene>
    <name evidence="1" type="ORF">DHETER_LOCUS1074</name>
</gene>
<reference evidence="1" key="1">
    <citation type="submission" date="2021-06" db="EMBL/GenBank/DDBJ databases">
        <authorList>
            <person name="Kallberg Y."/>
            <person name="Tangrot J."/>
            <person name="Rosling A."/>
        </authorList>
    </citation>
    <scope>NUCLEOTIDE SEQUENCE</scope>
    <source>
        <strain evidence="1">IL203A</strain>
    </source>
</reference>
<proteinExistence type="predicted"/>
<dbReference type="Proteomes" id="UP000789702">
    <property type="component" value="Unassembled WGS sequence"/>
</dbReference>
<accession>A0ACA9K6Q3</accession>